<evidence type="ECO:0000313" key="2">
    <source>
        <dbReference type="Proteomes" id="UP000219042"/>
    </source>
</evidence>
<name>A0A240E4L1_9GAMM</name>
<evidence type="ECO:0000313" key="1">
    <source>
        <dbReference type="EMBL" id="SNX43506.1"/>
    </source>
</evidence>
<dbReference type="OrthoDB" id="6697835at2"/>
<organism evidence="1 2">
    <name type="scientific">Acinetobacter puyangensis</name>
    <dbReference type="NCBI Taxonomy" id="1096779"/>
    <lineage>
        <taxon>Bacteria</taxon>
        <taxon>Pseudomonadati</taxon>
        <taxon>Pseudomonadota</taxon>
        <taxon>Gammaproteobacteria</taxon>
        <taxon>Moraxellales</taxon>
        <taxon>Moraxellaceae</taxon>
        <taxon>Acinetobacter</taxon>
    </lineage>
</organism>
<accession>A0A240E4L1</accession>
<protein>
    <submittedName>
        <fullName evidence="1">Uncharacterized protein</fullName>
    </submittedName>
</protein>
<gene>
    <name evidence="1" type="ORF">SAMN05421731_101548</name>
</gene>
<dbReference type="InterPro" id="IPR049846">
    <property type="entry name" value="NF038105-like"/>
</dbReference>
<dbReference type="NCBIfam" id="NF038105">
    <property type="entry name" value="acin_NF038105"/>
    <property type="match status" value="1"/>
</dbReference>
<proteinExistence type="predicted"/>
<dbReference type="RefSeq" id="WP_097078116.1">
    <property type="nucleotide sequence ID" value="NZ_BAABHT010000020.1"/>
</dbReference>
<dbReference type="AlphaFoldDB" id="A0A240E4L1"/>
<reference evidence="2" key="1">
    <citation type="submission" date="2016-09" db="EMBL/GenBank/DDBJ databases">
        <authorList>
            <person name="Varghese N."/>
            <person name="Submissions S."/>
        </authorList>
    </citation>
    <scope>NUCLEOTIDE SEQUENCE [LARGE SCALE GENOMIC DNA]</scope>
    <source>
        <strain evidence="2">ANC 4466</strain>
    </source>
</reference>
<dbReference type="Proteomes" id="UP000219042">
    <property type="component" value="Unassembled WGS sequence"/>
</dbReference>
<keyword evidence="2" id="KW-1185">Reference proteome</keyword>
<sequence>MTTVKFDQVPTDAESTTVTDIQQDSVKQAWQGYESKPEYKKFNKHDMIESMLPHASDQDENLVVQNEK</sequence>
<dbReference type="EMBL" id="OANT01000001">
    <property type="protein sequence ID" value="SNX43506.1"/>
    <property type="molecule type" value="Genomic_DNA"/>
</dbReference>